<dbReference type="InterPro" id="IPR028994">
    <property type="entry name" value="Integrin_alpha_N"/>
</dbReference>
<dbReference type="SUPFAM" id="SSF51120">
    <property type="entry name" value="beta-Roll"/>
    <property type="match status" value="4"/>
</dbReference>
<dbReference type="InterPro" id="IPR011049">
    <property type="entry name" value="Serralysin-like_metalloprot_C"/>
</dbReference>
<dbReference type="RefSeq" id="WP_188452651.1">
    <property type="nucleotide sequence ID" value="NZ_BMFS01000010.1"/>
</dbReference>
<keyword evidence="1" id="KW-1133">Transmembrane helix</keyword>
<evidence type="ECO:0000259" key="2">
    <source>
        <dbReference type="SMART" id="SM00306"/>
    </source>
</evidence>
<keyword evidence="1" id="KW-0812">Transmembrane</keyword>
<keyword evidence="4" id="KW-1185">Reference proteome</keyword>
<dbReference type="PROSITE" id="PS50817">
    <property type="entry name" value="INTEIN_N_TER"/>
    <property type="match status" value="1"/>
</dbReference>
<name>A0ABQ1XWV0_9PROT</name>
<accession>A0ABQ1XWV0</accession>
<proteinExistence type="predicted"/>
<dbReference type="Proteomes" id="UP000648722">
    <property type="component" value="Unassembled WGS sequence"/>
</dbReference>
<keyword evidence="1" id="KW-0472">Membrane</keyword>
<comment type="caution">
    <text evidence="3">The sequence shown here is derived from an EMBL/GenBank/DDBJ whole genome shotgun (WGS) entry which is preliminary data.</text>
</comment>
<dbReference type="InterPro" id="IPR003587">
    <property type="entry name" value="Hint_dom_N"/>
</dbReference>
<dbReference type="PANTHER" id="PTHR39431:SF1">
    <property type="entry name" value="FRPA_C-RELATED PROTEIN"/>
    <property type="match status" value="1"/>
</dbReference>
<dbReference type="PANTHER" id="PTHR39431">
    <property type="entry name" value="FRPA/C-RELATED PROTEIN"/>
    <property type="match status" value="1"/>
</dbReference>
<dbReference type="InterPro" id="IPR036844">
    <property type="entry name" value="Hint_dom_sf"/>
</dbReference>
<dbReference type="SMART" id="SM00306">
    <property type="entry name" value="HintN"/>
    <property type="match status" value="1"/>
</dbReference>
<dbReference type="InterPro" id="IPR001343">
    <property type="entry name" value="Hemolysn_Ca-bd"/>
</dbReference>
<dbReference type="InterPro" id="IPR006141">
    <property type="entry name" value="Intein_N"/>
</dbReference>
<dbReference type="SUPFAM" id="SSF69318">
    <property type="entry name" value="Integrin alpha N-terminal domain"/>
    <property type="match status" value="1"/>
</dbReference>
<gene>
    <name evidence="3" type="ORF">GCM10007420_22150</name>
</gene>
<protein>
    <recommendedName>
        <fullName evidence="2">Hint domain-containing protein</fullName>
    </recommendedName>
</protein>
<dbReference type="Pfam" id="PF00353">
    <property type="entry name" value="HemolysinCabind"/>
    <property type="match status" value="6"/>
</dbReference>
<feature type="transmembrane region" description="Helical" evidence="1">
    <location>
        <begin position="822"/>
        <end position="845"/>
    </location>
</feature>
<evidence type="ECO:0000313" key="3">
    <source>
        <dbReference type="EMBL" id="GGH05244.1"/>
    </source>
</evidence>
<organism evidence="3 4">
    <name type="scientific">Glycocaulis albus</name>
    <dbReference type="NCBI Taxonomy" id="1382801"/>
    <lineage>
        <taxon>Bacteria</taxon>
        <taxon>Pseudomonadati</taxon>
        <taxon>Pseudomonadota</taxon>
        <taxon>Alphaproteobacteria</taxon>
        <taxon>Maricaulales</taxon>
        <taxon>Maricaulaceae</taxon>
        <taxon>Glycocaulis</taxon>
    </lineage>
</organism>
<dbReference type="Gene3D" id="2.150.10.10">
    <property type="entry name" value="Serralysin-like metalloprotease, C-terminal"/>
    <property type="match status" value="4"/>
</dbReference>
<evidence type="ECO:0000313" key="4">
    <source>
        <dbReference type="Proteomes" id="UP000648722"/>
    </source>
</evidence>
<feature type="domain" description="Hint" evidence="2">
    <location>
        <begin position="357"/>
        <end position="471"/>
    </location>
</feature>
<dbReference type="SUPFAM" id="SSF51294">
    <property type="entry name" value="Hedgehog/intein (Hint) domain"/>
    <property type="match status" value="1"/>
</dbReference>
<dbReference type="InterPro" id="IPR018511">
    <property type="entry name" value="Hemolysin-typ_Ca-bd_CS"/>
</dbReference>
<evidence type="ECO:0000256" key="1">
    <source>
        <dbReference type="SAM" id="Phobius"/>
    </source>
</evidence>
<dbReference type="EMBL" id="BMFS01000010">
    <property type="protein sequence ID" value="GGH05244.1"/>
    <property type="molecule type" value="Genomic_DNA"/>
</dbReference>
<reference evidence="4" key="1">
    <citation type="journal article" date="2019" name="Int. J. Syst. Evol. Microbiol.">
        <title>The Global Catalogue of Microorganisms (GCM) 10K type strain sequencing project: providing services to taxonomists for standard genome sequencing and annotation.</title>
        <authorList>
            <consortium name="The Broad Institute Genomics Platform"/>
            <consortium name="The Broad Institute Genome Sequencing Center for Infectious Disease"/>
            <person name="Wu L."/>
            <person name="Ma J."/>
        </authorList>
    </citation>
    <scope>NUCLEOTIDE SEQUENCE [LARGE SCALE GENOMIC DNA]</scope>
    <source>
        <strain evidence="4">CGMCC 1.12766</strain>
    </source>
</reference>
<sequence>MSLTQAQIRSRWNAIRGNFNATGADNRAGIYLQIYELYRDIGTPEALRAGRQILMQAQITSYSGAYGAAALMGNRWAQENNPGLYTMTLDQFSYDILQRLVEAIEYSIVDRNRNGVFSVAEINALDYSVWREYGMGAWFPGNYLRGWHAANGATISQNSLIFEQAIYNRHSLNGDFSFQYGMHDDDYWTAADLRPSGQHYRLALVVAMFSDDIGKQAHHYGLSMQAIRRHGTQTVGEYTGQIVHLPVDGEETIAALSITDGDGNRVVFRQLDDTRAIFGEVGWGDAFLARAVDAWIDADFRYGHLGGIGSNERHSQWMRYLGEYEDELKNRLGADIGLHAVRNYSSPLYAPNPSFDPECFVPGTMVQLADGQHVPIEAISVGDEVMGFDALGRLLPARVVDVHRNTSDEVIEINNEVFATAGHRFLCSDNEFRTLETVLAEGHSLVGAGGHAREVRNVRRIKAVDVALIHAGAGANIDTPDSLQQALDCGPDGAPTFLTCNLTVEPCHTYIAGGYRVHNDSLRSHIPEGGIEVLNQLLPNGERRLMGLFSDGRVFFLTGKDFDGDHNTDLILRSYFLPDGSQVRQGRDVGVSGYNGVIIPAAELSGMFGTIGSSIGSLLFNGSFAANMASSAVLEAVGVNIGQAIGSRLNNIVDHVDGITRDVFSDFGADLSNAFQGAAIGSVSSFLTLELGEALSLKGFGAELFQTVGSTAISTVLSNAVSGQSLFSGFVGSNPTFEVLDGIVTADLRTFKFGAFEKSIGAFLGAKLGSLVIQPQTTAGAVLSSIGSSVGSLIFTGGIGTWTSTFSYGLTSAMSKAIGSLANIVVPGLGAFVGFVLGAFIGNLFGSKKPKVPAADAETVLNFDTGYFDLGNVSSQNGGNEDLVRDMAIAARDALNSLVSMVTYGSEIAGNANATSPTQVYGHTGNQLWVKLGGTTAGKINHDSADKAVDQGVIWALGRTRIVGGDLFLKRAITRSPANSVIGLTGDLQIAEDYGLYLANREVINAIVAAPYDSLSVSDKSFYDNNKARFTRVMAQDSVSLNASDQTWYNNNKTRVDRMIDDLSVSQFAAGWIITLQRAAELGLNRTSKSDFYGGFGGFVDSLKILSGQGFDNEDVSFSFDGNTMHVDYGRWNGRAEDNLMRGGDLSLGTNLLQNRHDYVGQGSEMIERLADGSTALVFRDTGFQESASGSLYGARFELHGGDMDGGRHFKVDAGDYVTFGFEARRLGNAANQVRMYVGFYDESGTRLSWHNVNPTSGNAWNRSTRTVQVDSGAVYARAYVYTFARAGSGASVSTLDLAARNFQFNRSATPFASTPDYTAPVYERFELANFYADGGFNKMTNAVRTSPSANARSSLLAAAQAWMASWHGATGAIMSTTYSLVSSSGRDATSGNDIYIHTGSTGVTIEASSTETASITFSYWDYSRPYEPDIRTHTITQTFSHEGGDNIFVGGSGDDTIYGGSGHDWIQGGYGDDYLYGGNGNDVIIGGLGYDRIYGQNGDDYLVAGVGSTNTYMRGGAGNDTLVLDGIVGTHLGEAGDDTFIVTGTKGYRGWARGGYDTDDNGSDTVSYERVDRGLKLDMAYRPSSWDGHSNAIYAHAATRRFRAYDMEGGSSEFIDLRVSQIDNVTGTQFGDELWGDDGANVLRGLAGDDFLYGRAGNDILEGGAGADYLHGGGGSDTASYKHSRSAVWLDLESQEYFGGDAEGDTLVSIEWLRGSDFDDTMFGKNGQANRLYGGRGDDWFVASSGNDQYHGEAGFDTVDYSDMSSAITVNLAANTGSGAAAGHKFYSIEHIVGTDFNDVITMDGGDNYIQGGKGDDILYGGAGLDTYIYYLGDGNDTIYETENGGGYDTLVMLGMNWADLTITFPAHSNGRNAAMLVSVSGGGSVRSVNNQYYWEDPQAGIDALDVGGVGAVDISRINWGTGGNNQNNTLYGRSDKSDIIMGYAGNDIAYTAGSAGGHETNGNLIWMGRGNDTVYASVGDDEYIFDRGDGIDTIYDSGGDDRIQFGPGVMADDVIYEVVGNDFVIGLREAGNPELLASQVSDRIIVKGAGAASGAAKRIEYITAGGVDIDINKLNIQWSGTTGGGGTGGGGGNWNLPPVVFDLDGDGLDLVGINESRIVYDTGTGHLLRMGWVGASDGILALDRDGDGIINNRSEISFVGDFEGATTDLEGLQGFDSNGDGVLDSADERWSEFRIWRDLNQNGVGTENELMTLEQAGIVSLNLTLNPTGRTTGNVADSVSVNTALASLANGSTMMAHDVALRMMLARAEGSALPGEGFWDGFSLSSDGRFGIAYTGTAFSEDAIANLITSWDIDMDAPEGAAWVQLSHHIDLFEHLSAPVVEADPDDPQTPTFGVKPIVIDMTGEGIHLIDPAQSPVWLDANGDGALDRLGWVGAGNGILALDRNRDGVIEAVSEISFVGDLAGAKTDLEGLRAYDSNGDGWLDADDARFGDFRIWIDADFSGTSTSDELLTLHEAGLERLSLTTVAGTGSAPGSLHNTVFGEAEIVWRDGVTGGRAADVELRAFTGNLQEQFYDLLMRNLAEQRDAGNWGFGRAARRQQMVELRNESPSGTHVEPHRILPVGRPAGAVSEPFSTEDRVSAALATDSARNMSGYVDPQQLGGLDYAIGGPDFTRTVHGDEELPRRGETSRWWLAAQTHDPVRRPGTLADRLAELNRSRDQVSIGNSDFSTLPQEDADTLSERQRFLQAMAAFRGSSGVSTLRKGDQVTIGQHELFASRRELSALADAGRHSLYG</sequence>
<dbReference type="PROSITE" id="PS00330">
    <property type="entry name" value="HEMOLYSIN_CALCIUM"/>
    <property type="match status" value="5"/>
</dbReference>
<dbReference type="Gene3D" id="2.170.16.10">
    <property type="entry name" value="Hedgehog/Intein (Hint) domain"/>
    <property type="match status" value="1"/>
</dbReference>
<feature type="transmembrane region" description="Helical" evidence="1">
    <location>
        <begin position="790"/>
        <end position="810"/>
    </location>
</feature>
<dbReference type="CDD" id="cd00081">
    <property type="entry name" value="Hint"/>
    <property type="match status" value="1"/>
</dbReference>
<dbReference type="PRINTS" id="PR00313">
    <property type="entry name" value="CABNDNGRPT"/>
</dbReference>